<feature type="domain" description="pPIWI-RE three-gene island" evidence="1">
    <location>
        <begin position="22"/>
        <end position="171"/>
    </location>
</feature>
<dbReference type="Proteomes" id="UP000429811">
    <property type="component" value="Unassembled WGS sequence"/>
</dbReference>
<protein>
    <recommendedName>
        <fullName evidence="1">pPIWI-RE three-gene island domain-containing protein</fullName>
    </recommendedName>
</protein>
<dbReference type="InterPro" id="IPR027417">
    <property type="entry name" value="P-loop_NTPase"/>
</dbReference>
<dbReference type="Pfam" id="PF18155">
    <property type="entry name" value="pPIWI_RE_Z"/>
    <property type="match status" value="1"/>
</dbReference>
<reference evidence="2 3" key="1">
    <citation type="journal article" date="2019" name="Nat. Med.">
        <title>A library of human gut bacterial isolates paired with longitudinal multiomics data enables mechanistic microbiome research.</title>
        <authorList>
            <person name="Poyet M."/>
            <person name="Groussin M."/>
            <person name="Gibbons S.M."/>
            <person name="Avila-Pacheco J."/>
            <person name="Jiang X."/>
            <person name="Kearney S.M."/>
            <person name="Perrotta A.R."/>
            <person name="Berdy B."/>
            <person name="Zhao S."/>
            <person name="Lieberman T.D."/>
            <person name="Swanson P.K."/>
            <person name="Smith M."/>
            <person name="Roesemann S."/>
            <person name="Alexander J.E."/>
            <person name="Rich S.A."/>
            <person name="Livny J."/>
            <person name="Vlamakis H."/>
            <person name="Clish C."/>
            <person name="Bullock K."/>
            <person name="Deik A."/>
            <person name="Scott J."/>
            <person name="Pierce K.A."/>
            <person name="Xavier R.J."/>
            <person name="Alm E.J."/>
        </authorList>
    </citation>
    <scope>NUCLEOTIDE SEQUENCE [LARGE SCALE GENOMIC DNA]</scope>
    <source>
        <strain evidence="2 3">BIOML-A5</strain>
    </source>
</reference>
<dbReference type="EMBL" id="WKPO01000021">
    <property type="protein sequence ID" value="MSB49826.1"/>
    <property type="molecule type" value="Genomic_DNA"/>
</dbReference>
<evidence type="ECO:0000313" key="2">
    <source>
        <dbReference type="EMBL" id="MSB49826.1"/>
    </source>
</evidence>
<evidence type="ECO:0000313" key="3">
    <source>
        <dbReference type="Proteomes" id="UP000429811"/>
    </source>
</evidence>
<gene>
    <name evidence="2" type="ORF">GKE90_14165</name>
</gene>
<dbReference type="InterPro" id="IPR055254">
    <property type="entry name" value="pPIWI_RE_Z"/>
</dbReference>
<proteinExistence type="predicted"/>
<accession>A0A6I2RJH0</accession>
<name>A0A6I2RJH0_FLAPL</name>
<comment type="caution">
    <text evidence="2">The sequence shown here is derived from an EMBL/GenBank/DDBJ whole genome shotgun (WGS) entry which is preliminary data.</text>
</comment>
<dbReference type="RefSeq" id="WP_154250611.1">
    <property type="nucleotide sequence ID" value="NZ_CP084007.1"/>
</dbReference>
<organism evidence="2 3">
    <name type="scientific">Flavonifractor plautii</name>
    <name type="common">Fusobacterium plautii</name>
    <dbReference type="NCBI Taxonomy" id="292800"/>
    <lineage>
        <taxon>Bacteria</taxon>
        <taxon>Bacillati</taxon>
        <taxon>Bacillota</taxon>
        <taxon>Clostridia</taxon>
        <taxon>Eubacteriales</taxon>
        <taxon>Oscillospiraceae</taxon>
        <taxon>Flavonifractor</taxon>
    </lineage>
</organism>
<dbReference type="SUPFAM" id="SSF52540">
    <property type="entry name" value="P-loop containing nucleoside triphosphate hydrolases"/>
    <property type="match status" value="2"/>
</dbReference>
<evidence type="ECO:0000259" key="1">
    <source>
        <dbReference type="Pfam" id="PF18155"/>
    </source>
</evidence>
<sequence length="1027" mass="117524">MKNNDRNTWYAPLSAQFQLIEEAMPLSRFAAIEAVLYLLSLTAPDADPTKAYLLFTQYQLIGTTQCSNIEHTLQQARFKLGYYRSQKYWQDDLREYRKKRYDAVRAFSIQQVDEKRSFSKAIGPYPYPYEERAKEWVRFWPERVEDLKAPTYAESGTYRYMYSLESGDSETVRVKLNCAGVDTAWSMPVEKNCRPPITISIKELLSTAEKMAEICPGDPCFTILKTNILKEVNGSTVQPCSELTIREVVNMVGMVGAGKSTLIKVLSFWFHQHGLRMAVVVDTVAETLSLQKYLSSLGVAASPLIGRSERMKYINQVSQPDEICLSASYSQYLTPACLIDGMDEQHDAAIVFGKEPCYSLKKGNQHYLCPYFEQCSGTKMLRDCYTASVVVTTVAGFAASRVGTARETLLELAMRDFDLVVFDESDRVQKTLDHFFMPETSFNNYIRECAEDCSAYMKLSSKHREENLAAQRYDEMQRQSVTVLSCIVKSLHHELGAWRKITYGDPFSALTLLDDLYQTETEFKIPHTVYQAIYNLIDMQDEERIRQSTLWAVLDSSCKSTDEFFFDRMYQLWLTELGETFPRPEKNKARKIQDARIKLILRLIYFDHFIRGLSDAYEASHETSYGQNELFGFLQTRFRQQQHFLPSALCGNLFGLKKTDEEDIILFRQFAFGRSLMKDLPYLRTDQHGNPAGPHVILLSGSSWAEGSYEYHVNRPVNYILEADAEKRVFLEKTRFFESGFLERISGAGDDQRVAQLRAATQKAVDLIISEYERKAGKILLVVNSYAQALEVQQTLETALRKANCSAHTCRMIADAINAPSGEDTVRRGEVSRFAQMNADILIAPAMAIERGHNIVDEYGHSALSAVFFMVRPMAVPDDIQQKGSKLNGLVESHCKREPQESLFAYNARIRQFAARRWNKMSKTKAFGIAELSEDERKDVVATLFVLILQIFGRLARVTDVSRPAPHVYFIDGAFRRRPEKAEDFDCLSELGQYLEELMTQKESAEIAKTLYAPFYQAYRKDISYEQ</sequence>
<dbReference type="AlphaFoldDB" id="A0A6I2RJH0"/>